<dbReference type="SUPFAM" id="SSF49373">
    <property type="entry name" value="Invasin/intimin cell-adhesion fragments"/>
    <property type="match status" value="1"/>
</dbReference>
<gene>
    <name evidence="1" type="ORF">MBBTH_00150</name>
</gene>
<protein>
    <recommendedName>
        <fullName evidence="3">Bacterial Ig-like domain protein</fullName>
    </recommendedName>
</protein>
<evidence type="ECO:0008006" key="3">
    <source>
        <dbReference type="Google" id="ProtNLM"/>
    </source>
</evidence>
<dbReference type="AlphaFoldDB" id="A0A315YCQ6"/>
<evidence type="ECO:0000313" key="2">
    <source>
        <dbReference type="Proteomes" id="UP000251717"/>
    </source>
</evidence>
<dbReference type="InterPro" id="IPR013783">
    <property type="entry name" value="Ig-like_fold"/>
</dbReference>
<organism evidence="1 2">
    <name type="scientific">Methanobrevibacter thaueri</name>
    <dbReference type="NCBI Taxonomy" id="190975"/>
    <lineage>
        <taxon>Archaea</taxon>
        <taxon>Methanobacteriati</taxon>
        <taxon>Methanobacteriota</taxon>
        <taxon>Methanomada group</taxon>
        <taxon>Methanobacteria</taxon>
        <taxon>Methanobacteriales</taxon>
        <taxon>Methanobacteriaceae</taxon>
        <taxon>Methanobrevibacter</taxon>
    </lineage>
</organism>
<dbReference type="EMBL" id="MZGS01000005">
    <property type="protein sequence ID" value="PWB88382.1"/>
    <property type="molecule type" value="Genomic_DNA"/>
</dbReference>
<keyword evidence="2" id="KW-1185">Reference proteome</keyword>
<name>A0A315YCQ6_9EURY</name>
<reference evidence="1 2" key="1">
    <citation type="submission" date="2017-03" db="EMBL/GenBank/DDBJ databases">
        <title>Genome sequence of Methanobrevibacter thaueri.</title>
        <authorList>
            <person name="Poehlein A."/>
            <person name="Seedorf H."/>
            <person name="Daniel R."/>
        </authorList>
    </citation>
    <scope>NUCLEOTIDE SEQUENCE [LARGE SCALE GENOMIC DNA]</scope>
    <source>
        <strain evidence="1 2">DSM 11995</strain>
    </source>
</reference>
<dbReference type="Proteomes" id="UP000251717">
    <property type="component" value="Unassembled WGS sequence"/>
</dbReference>
<proteinExistence type="predicted"/>
<comment type="caution">
    <text evidence="1">The sequence shown here is derived from an EMBL/GenBank/DDBJ whole genome shotgun (WGS) entry which is preliminary data.</text>
</comment>
<sequence length="1027" mass="114495">MLIKFIILLKNLYKIKLNGGINGVMNFKIIFGLILVCFIITSMSIVTAEDMDNNTNISKQSDEVNLNEINDKNSLEVTQDTVILAEEDSHVIYVGQNKTADGGNGTSNNPFESFELASKNVSGEKKVEINVYNGTYYLDSDLKFNTSNLIINGIGQVVIKNLQNKDGAYASFGLSFSSGNFTFSNLIFDGSNCSSFSSVSINKPLFHVFKGTAELGILYNCTFTGFNNVNMFSNQFNRKFIRCNFIDTYNYICLDNWYDAQIVDFEYCIISQEIYIGRMPLNNARLNITFNNVWFGTNKIDNYLHYEASSNLIPVQVSSNVIRYAIFSASENYLGNNTYEIIGKLVWNDTTTEGIELLNPMIVKISSRTGNAPKTVILENGTFRIIYNSTYQDNTVEIELDSQEVILEFKNGIQAIANPIYVGDEQIITVILPQAINGIVNITVSNITYEVPSNGLSKFNFTVPDELLEGNYQVDVKIIDNKNHIYGFNTTNWTISKINKNIVVISPADAYIDDESINITVLMEKDASGNITVFVGDKNITKECFGRNIQIDISSLITAGENKVTVAYSGNKRYLSQIKEENIFVNRVYPNITIQKPTNIFIGDEVNIAITLPHGAIGNITLCIGEKNFTINNISNENIINISKYLVSGFNPLTVKYSGDDFWDSQSVKEMIYVSKLIPAMSVKIISQNAVIRENITIQITLPQDASGNISLEIGKNNYSTDIFNEHTIINVTSTISGINSINVTYNGNDKYSQQSTITNIKVEKLNISLNEVKISITNHTTPCFSINLPQGISGNVTVMINGKSYVATLINGTASLKIQDLMPNNYQATVSYESDIFNPIYCKVNFTVPKPQLNANNVNMIYTSGSKYTVHVSASGSPVVGKEISFTINGKKTTAKTNNKGYASVKIDLPPKSTKYLVTANYQGVKIINTIKVNSLIKVKNIKVKKSSKTFKIKVVLKKINKKYLKGKKITLKFKGKKYTVKTNKKGVATFKLSKNVVKKLMIGKKYNYRVNYLKDSAVKKVIVKK</sequence>
<accession>A0A315YCQ6</accession>
<evidence type="ECO:0000313" key="1">
    <source>
        <dbReference type="EMBL" id="PWB88382.1"/>
    </source>
</evidence>
<dbReference type="Gene3D" id="2.60.40.10">
    <property type="entry name" value="Immunoglobulins"/>
    <property type="match status" value="1"/>
</dbReference>
<dbReference type="InterPro" id="IPR008964">
    <property type="entry name" value="Invasin/intimin_cell_adhesion"/>
</dbReference>